<dbReference type="PANTHER" id="PTHR43798">
    <property type="entry name" value="MONOACYLGLYCEROL LIPASE"/>
    <property type="match status" value="1"/>
</dbReference>
<dbReference type="InterPro" id="IPR029058">
    <property type="entry name" value="AB_hydrolase_fold"/>
</dbReference>
<organism evidence="2 3">
    <name type="scientific">Flavobacterium branchiophilum</name>
    <dbReference type="NCBI Taxonomy" id="55197"/>
    <lineage>
        <taxon>Bacteria</taxon>
        <taxon>Pseudomonadati</taxon>
        <taxon>Bacteroidota</taxon>
        <taxon>Flavobacteriia</taxon>
        <taxon>Flavobacteriales</taxon>
        <taxon>Flavobacteriaceae</taxon>
        <taxon>Flavobacterium</taxon>
    </lineage>
</organism>
<sequence>MPTFNYKNTAISYTLSGRGPAIVLLHGFLENQSIWHFHAVNLSFLHTVITIDLLGHGQSECLGYIHTMEENAAMVIELLKHLEIEKAHFVGHSMGGYVVLAIADLMPQWVKSLVLLNSTALPDSEERQQNRNRAIQLIKKDCPTYISMCIHNLFSEKARSHFTAAIEQLKVEALQTPVQGIIASLEGMKIRKDRVFILKEKNYKKLVILGQNDSVLPIEEQKKSLKNTFTKMVVLEGGHVSLIENKLELLDALVLFFNEP</sequence>
<dbReference type="InterPro" id="IPR050266">
    <property type="entry name" value="AB_hydrolase_sf"/>
</dbReference>
<reference evidence="2 3" key="1">
    <citation type="submission" date="2019-06" db="EMBL/GenBank/DDBJ databases">
        <title>Genomic Encyclopedia of Archaeal and Bacterial Type Strains, Phase II (KMG-II): from individual species to whole genera.</title>
        <authorList>
            <person name="Goeker M."/>
        </authorList>
    </citation>
    <scope>NUCLEOTIDE SEQUENCE [LARGE SCALE GENOMIC DNA]</scope>
    <source>
        <strain evidence="2 3">DSM 24789</strain>
    </source>
</reference>
<dbReference type="EMBL" id="VFPJ01000001">
    <property type="protein sequence ID" value="TQM40251.1"/>
    <property type="molecule type" value="Genomic_DNA"/>
</dbReference>
<dbReference type="PANTHER" id="PTHR43798:SF33">
    <property type="entry name" value="HYDROLASE, PUTATIVE (AFU_ORTHOLOGUE AFUA_2G14860)-RELATED"/>
    <property type="match status" value="1"/>
</dbReference>
<dbReference type="AlphaFoldDB" id="A0A543G2E1"/>
<dbReference type="GO" id="GO:0016020">
    <property type="term" value="C:membrane"/>
    <property type="evidence" value="ECO:0007669"/>
    <property type="project" value="TreeGrafter"/>
</dbReference>
<name>A0A543G2E1_9FLAO</name>
<dbReference type="Gene3D" id="3.40.50.1820">
    <property type="entry name" value="alpha/beta hydrolase"/>
    <property type="match status" value="1"/>
</dbReference>
<protein>
    <submittedName>
        <fullName evidence="2">Pimeloyl-ACP methyl ester carboxylesterase</fullName>
    </submittedName>
</protein>
<proteinExistence type="predicted"/>
<dbReference type="SUPFAM" id="SSF53474">
    <property type="entry name" value="alpha/beta-Hydrolases"/>
    <property type="match status" value="1"/>
</dbReference>
<dbReference type="Pfam" id="PF00561">
    <property type="entry name" value="Abhydrolase_1"/>
    <property type="match status" value="1"/>
</dbReference>
<dbReference type="PRINTS" id="PR00111">
    <property type="entry name" value="ABHYDROLASE"/>
</dbReference>
<accession>A0A543G2E1</accession>
<evidence type="ECO:0000259" key="1">
    <source>
        <dbReference type="Pfam" id="PF00561"/>
    </source>
</evidence>
<evidence type="ECO:0000313" key="2">
    <source>
        <dbReference type="EMBL" id="TQM40251.1"/>
    </source>
</evidence>
<evidence type="ECO:0000313" key="3">
    <source>
        <dbReference type="Proteomes" id="UP000320773"/>
    </source>
</evidence>
<gene>
    <name evidence="2" type="ORF">BC670_1128</name>
</gene>
<dbReference type="Proteomes" id="UP000320773">
    <property type="component" value="Unassembled WGS sequence"/>
</dbReference>
<dbReference type="RefSeq" id="WP_089079960.1">
    <property type="nucleotide sequence ID" value="NZ_VFPJ01000001.1"/>
</dbReference>
<feature type="domain" description="AB hydrolase-1" evidence="1">
    <location>
        <begin position="20"/>
        <end position="245"/>
    </location>
</feature>
<comment type="caution">
    <text evidence="2">The sequence shown here is derived from an EMBL/GenBank/DDBJ whole genome shotgun (WGS) entry which is preliminary data.</text>
</comment>
<dbReference type="InterPro" id="IPR000073">
    <property type="entry name" value="AB_hydrolase_1"/>
</dbReference>